<feature type="region of interest" description="Disordered" evidence="1">
    <location>
        <begin position="85"/>
        <end position="114"/>
    </location>
</feature>
<feature type="compositionally biased region" description="Pro residues" evidence="1">
    <location>
        <begin position="85"/>
        <end position="96"/>
    </location>
</feature>
<organism evidence="2 3">
    <name type="scientific">Moniliophthora roreri (strain MCA 2997)</name>
    <name type="common">Cocoa frosty pod rot fungus</name>
    <name type="synonym">Crinipellis roreri</name>
    <dbReference type="NCBI Taxonomy" id="1381753"/>
    <lineage>
        <taxon>Eukaryota</taxon>
        <taxon>Fungi</taxon>
        <taxon>Dikarya</taxon>
        <taxon>Basidiomycota</taxon>
        <taxon>Agaricomycotina</taxon>
        <taxon>Agaricomycetes</taxon>
        <taxon>Agaricomycetidae</taxon>
        <taxon>Agaricales</taxon>
        <taxon>Marasmiineae</taxon>
        <taxon>Marasmiaceae</taxon>
        <taxon>Moniliophthora</taxon>
    </lineage>
</organism>
<keyword evidence="3" id="KW-1185">Reference proteome</keyword>
<dbReference type="OrthoDB" id="435460at2759"/>
<feature type="region of interest" description="Disordered" evidence="1">
    <location>
        <begin position="296"/>
        <end position="339"/>
    </location>
</feature>
<evidence type="ECO:0000313" key="2">
    <source>
        <dbReference type="EMBL" id="ESK89972.1"/>
    </source>
</evidence>
<name>V2X891_MONRO</name>
<dbReference type="Gene3D" id="1.10.10.60">
    <property type="entry name" value="Homeodomain-like"/>
    <property type="match status" value="1"/>
</dbReference>
<dbReference type="Proteomes" id="UP000017559">
    <property type="component" value="Unassembled WGS sequence"/>
</dbReference>
<evidence type="ECO:0000256" key="1">
    <source>
        <dbReference type="SAM" id="MobiDB-lite"/>
    </source>
</evidence>
<dbReference type="HOGENOM" id="CLU_484039_0_0_1"/>
<proteinExistence type="predicted"/>
<evidence type="ECO:0000313" key="3">
    <source>
        <dbReference type="Proteomes" id="UP000017559"/>
    </source>
</evidence>
<feature type="compositionally biased region" description="Basic and acidic residues" evidence="1">
    <location>
        <begin position="513"/>
        <end position="529"/>
    </location>
</feature>
<dbReference type="KEGG" id="mrr:Moror_732"/>
<sequence>MSCSTQIPRLPPSRTLSPDDDHFLVSFIARNNPQVVGRRGDRLYKKLAEEKNDGRTWRQWKRRYITNSEEFDRLIQLYLAGDYKPPAPPQNLPSPTPVKRVGISSPRKGTELSSSEKDALINYLATNTKDQGIRRGQAIYRDVVDNVGGYSPWGVRRSVSNWRSYYLDHADEIETRIHEIGTSTHGSLSSKSINKVVRIKKEDAPPSSLLLGPFEDPRATQNRNEIYEVMARYFAQQKKASSRKVGFASLRTWEGFVRQAGQVAKSRTPGGWKSYFYASMDKPRLEALINQYTLGSSYQPSSSHPLPPPPKNEPLEDPESELVYPPGQELDPELESNTESPATPVIEYSFVTQFTSTDLYLLRELELLPRAGTVFKVNEDLLFLKYLASQPDSHRSRRAEADQVGGGSVYERFVKDIPGAGVHMPQAWGQRYILNWSTFDRLIKEYQKKPKRTATAHLPTPSSLDRPRAPTHIPIHTHVTKSHQASPTKRTRPHYVANELVLPTSSPPKKRKLDVDEGISRKGKEKKDPTSSARPKLILKIPALKDRIRLYGASKTKIVKTES</sequence>
<gene>
    <name evidence="2" type="ORF">Moror_732</name>
</gene>
<evidence type="ECO:0008006" key="4">
    <source>
        <dbReference type="Google" id="ProtNLM"/>
    </source>
</evidence>
<dbReference type="InterPro" id="IPR009057">
    <property type="entry name" value="Homeodomain-like_sf"/>
</dbReference>
<protein>
    <recommendedName>
        <fullName evidence="4">Rap1 Myb domain-containing protein</fullName>
    </recommendedName>
</protein>
<dbReference type="SUPFAM" id="SSF46689">
    <property type="entry name" value="Homeodomain-like"/>
    <property type="match status" value="1"/>
</dbReference>
<comment type="caution">
    <text evidence="2">The sequence shown here is derived from an EMBL/GenBank/DDBJ whole genome shotgun (WGS) entry which is preliminary data.</text>
</comment>
<accession>V2X891</accession>
<dbReference type="EMBL" id="AWSO01000495">
    <property type="protein sequence ID" value="ESK89972.1"/>
    <property type="molecule type" value="Genomic_DNA"/>
</dbReference>
<feature type="region of interest" description="Disordered" evidence="1">
    <location>
        <begin position="498"/>
        <end position="538"/>
    </location>
</feature>
<dbReference type="AlphaFoldDB" id="V2X891"/>
<reference evidence="2 3" key="1">
    <citation type="journal article" date="2014" name="BMC Genomics">
        <title>Genome and secretome analysis of the hemibiotrophic fungal pathogen, Moniliophthora roreri, which causes frosty pod rot disease of cacao: mechanisms of the biotrophic and necrotrophic phases.</title>
        <authorList>
            <person name="Meinhardt L.W."/>
            <person name="Costa G.G.L."/>
            <person name="Thomazella D.P.T."/>
            <person name="Teixeira P.J.P.L."/>
            <person name="Carazzolle M.F."/>
            <person name="Schuster S.C."/>
            <person name="Carlson J.E."/>
            <person name="Guiltinan M.J."/>
            <person name="Mieczkowski P."/>
            <person name="Farmer A."/>
            <person name="Ramaraj T."/>
            <person name="Crozier J."/>
            <person name="Davis R.E."/>
            <person name="Shao J."/>
            <person name="Melnick R.L."/>
            <person name="Pereira G.A.G."/>
            <person name="Bailey B.A."/>
        </authorList>
    </citation>
    <scope>NUCLEOTIDE SEQUENCE [LARGE SCALE GENOMIC DNA]</scope>
    <source>
        <strain evidence="2 3">MCA 2997</strain>
    </source>
</reference>